<comment type="caution">
    <text evidence="1">The sequence shown here is derived from an EMBL/GenBank/DDBJ whole genome shotgun (WGS) entry which is preliminary data.</text>
</comment>
<dbReference type="AlphaFoldDB" id="A0A7J9SG38"/>
<dbReference type="EMBL" id="JACKXD010000002">
    <property type="protein sequence ID" value="MBB6645910.1"/>
    <property type="molecule type" value="Genomic_DNA"/>
</dbReference>
<keyword evidence="2" id="KW-1185">Reference proteome</keyword>
<name>A0A7J9SG38_9EURY</name>
<evidence type="ECO:0000313" key="1">
    <source>
        <dbReference type="EMBL" id="MBB6645910.1"/>
    </source>
</evidence>
<sequence length="468" mass="53489">MDVEQLEEDDRQQKETARSFVEDRSDLTDLVTEGGLKGVYASIYGDTRWGGYIAESSPTYYRKDAAYASDYAAKDTQPVIVFLLPSISDEEGFREYTGMGREYFLEQVNERTVIPIRAGADVYRSNEFYETMFDRWDEVADGAHPPLYANALEDAVAFQGKFWKSRAHDLVADDNYPRMLGESVRPDPDLDPRPATRYLAERLEYLDVAGRDIVVDAIELLLDEYQETGEKPYLETAATVAFYAHEIFTAPIFYTMGSTVTFSRADYVESVEFINRVYEERENTPRVVRALARLSIPVSKMLLKRQQDARTLLPSPEEPLSREEFHDLRHRERLADELETATEYERQFEESLTAAQLDGDIADLGDDFTELREIRQNALKTKLEEMTAINDWIETPVNFCAKVTAALPTTPITGVSDLVTSNETWEFVDAVNELIRTGRMKELYEGAETVQLQGQVWEKGSDSVPWTF</sequence>
<protein>
    <submittedName>
        <fullName evidence="1">Uncharacterized protein</fullName>
    </submittedName>
</protein>
<evidence type="ECO:0000313" key="2">
    <source>
        <dbReference type="Proteomes" id="UP000546257"/>
    </source>
</evidence>
<dbReference type="Proteomes" id="UP000546257">
    <property type="component" value="Unassembled WGS sequence"/>
</dbReference>
<organism evidence="1 2">
    <name type="scientific">Halobellus ruber</name>
    <dbReference type="NCBI Taxonomy" id="2761102"/>
    <lineage>
        <taxon>Archaea</taxon>
        <taxon>Methanobacteriati</taxon>
        <taxon>Methanobacteriota</taxon>
        <taxon>Stenosarchaea group</taxon>
        <taxon>Halobacteria</taxon>
        <taxon>Halobacteriales</taxon>
        <taxon>Haloferacaceae</taxon>
        <taxon>Halobellus</taxon>
    </lineage>
</organism>
<gene>
    <name evidence="1" type="ORF">H5V44_06345</name>
</gene>
<reference evidence="1 2" key="1">
    <citation type="submission" date="2020-08" db="EMBL/GenBank/DDBJ databases">
        <authorList>
            <person name="Seo M.-J."/>
        </authorList>
    </citation>
    <scope>NUCLEOTIDE SEQUENCE [LARGE SCALE GENOMIC DNA]</scope>
    <source>
        <strain evidence="1 2">MBLA0160</strain>
    </source>
</reference>
<proteinExistence type="predicted"/>
<dbReference type="RefSeq" id="WP_185192274.1">
    <property type="nucleotide sequence ID" value="NZ_JACKXD010000002.1"/>
</dbReference>
<accession>A0A7J9SG38</accession>